<organism evidence="2 3">
    <name type="scientific">Aegilops tauschii subsp. strangulata</name>
    <name type="common">Goatgrass</name>
    <dbReference type="NCBI Taxonomy" id="200361"/>
    <lineage>
        <taxon>Eukaryota</taxon>
        <taxon>Viridiplantae</taxon>
        <taxon>Streptophyta</taxon>
        <taxon>Embryophyta</taxon>
        <taxon>Tracheophyta</taxon>
        <taxon>Spermatophyta</taxon>
        <taxon>Magnoliopsida</taxon>
        <taxon>Liliopsida</taxon>
        <taxon>Poales</taxon>
        <taxon>Poaceae</taxon>
        <taxon>BOP clade</taxon>
        <taxon>Pooideae</taxon>
        <taxon>Triticodae</taxon>
        <taxon>Triticeae</taxon>
        <taxon>Triticinae</taxon>
        <taxon>Aegilops</taxon>
    </lineage>
</organism>
<dbReference type="GO" id="GO:0043024">
    <property type="term" value="F:ribosomal small subunit binding"/>
    <property type="evidence" value="ECO:0007669"/>
    <property type="project" value="TreeGrafter"/>
</dbReference>
<evidence type="ECO:0000259" key="1">
    <source>
        <dbReference type="Pfam" id="PF16321"/>
    </source>
</evidence>
<reference evidence="2" key="4">
    <citation type="submission" date="2019-03" db="UniProtKB">
        <authorList>
            <consortium name="EnsemblPlants"/>
        </authorList>
    </citation>
    <scope>IDENTIFICATION</scope>
</reference>
<dbReference type="PANTHER" id="PTHR33231:SF1">
    <property type="entry name" value="30S RIBOSOMAL PROTEIN"/>
    <property type="match status" value="1"/>
</dbReference>
<dbReference type="PANTHER" id="PTHR33231">
    <property type="entry name" value="30S RIBOSOMAL PROTEIN"/>
    <property type="match status" value="1"/>
</dbReference>
<dbReference type="GO" id="GO:0022627">
    <property type="term" value="C:cytosolic small ribosomal subunit"/>
    <property type="evidence" value="ECO:0007669"/>
    <property type="project" value="TreeGrafter"/>
</dbReference>
<dbReference type="EnsemblPlants" id="AET5Gv21224100.6">
    <property type="protein sequence ID" value="AET5Gv21224100.6"/>
    <property type="gene ID" value="AET5Gv21224100"/>
</dbReference>
<dbReference type="InterPro" id="IPR038416">
    <property type="entry name" value="Ribosom_S30AE_C_sf"/>
</dbReference>
<dbReference type="Gene3D" id="3.30.505.50">
    <property type="entry name" value="Sigma 54 modulation/S30EA ribosomal protein, C-terminal domain"/>
    <property type="match status" value="1"/>
</dbReference>
<protein>
    <recommendedName>
        <fullName evidence="1">Sigma 54 modulation/S30EA ribosomal protein C-terminal domain-containing protein</fullName>
    </recommendedName>
</protein>
<evidence type="ECO:0000313" key="2">
    <source>
        <dbReference type="EnsemblPlants" id="AET5Gv21224100.6"/>
    </source>
</evidence>
<name>A0A453ML30_AEGTS</name>
<dbReference type="Proteomes" id="UP000015105">
    <property type="component" value="Chromosome 5D"/>
</dbReference>
<dbReference type="Pfam" id="PF16321">
    <property type="entry name" value="Ribosom_S30AE_C"/>
    <property type="match status" value="1"/>
</dbReference>
<reference evidence="2" key="3">
    <citation type="journal article" date="2017" name="Nature">
        <title>Genome sequence of the progenitor of the wheat D genome Aegilops tauschii.</title>
        <authorList>
            <person name="Luo M.C."/>
            <person name="Gu Y.Q."/>
            <person name="Puiu D."/>
            <person name="Wang H."/>
            <person name="Twardziok S.O."/>
            <person name="Deal K.R."/>
            <person name="Huo N."/>
            <person name="Zhu T."/>
            <person name="Wang L."/>
            <person name="Wang Y."/>
            <person name="McGuire P.E."/>
            <person name="Liu S."/>
            <person name="Long H."/>
            <person name="Ramasamy R.K."/>
            <person name="Rodriguez J.C."/>
            <person name="Van S.L."/>
            <person name="Yuan L."/>
            <person name="Wang Z."/>
            <person name="Xia Z."/>
            <person name="Xiao L."/>
            <person name="Anderson O.D."/>
            <person name="Ouyang S."/>
            <person name="Liang Y."/>
            <person name="Zimin A.V."/>
            <person name="Pertea G."/>
            <person name="Qi P."/>
            <person name="Bennetzen J.L."/>
            <person name="Dai X."/>
            <person name="Dawson M.W."/>
            <person name="Muller H.G."/>
            <person name="Kugler K."/>
            <person name="Rivarola-Duarte L."/>
            <person name="Spannagl M."/>
            <person name="Mayer K.F.X."/>
            <person name="Lu F.H."/>
            <person name="Bevan M.W."/>
            <person name="Leroy P."/>
            <person name="Li P."/>
            <person name="You F.M."/>
            <person name="Sun Q."/>
            <person name="Liu Z."/>
            <person name="Lyons E."/>
            <person name="Wicker T."/>
            <person name="Salzberg S.L."/>
            <person name="Devos K.M."/>
            <person name="Dvorak J."/>
        </authorList>
    </citation>
    <scope>NUCLEOTIDE SEQUENCE [LARGE SCALE GENOMIC DNA]</scope>
    <source>
        <strain evidence="2">cv. AL8/78</strain>
    </source>
</reference>
<feature type="domain" description="Sigma 54 modulation/S30EA ribosomal protein C-terminal" evidence="1">
    <location>
        <begin position="12"/>
        <end position="49"/>
    </location>
</feature>
<dbReference type="AlphaFoldDB" id="A0A453ML30"/>
<reference evidence="3" key="1">
    <citation type="journal article" date="2014" name="Science">
        <title>Ancient hybridizations among the ancestral genomes of bread wheat.</title>
        <authorList>
            <consortium name="International Wheat Genome Sequencing Consortium,"/>
            <person name="Marcussen T."/>
            <person name="Sandve S.R."/>
            <person name="Heier L."/>
            <person name="Spannagl M."/>
            <person name="Pfeifer M."/>
            <person name="Jakobsen K.S."/>
            <person name="Wulff B.B."/>
            <person name="Steuernagel B."/>
            <person name="Mayer K.F."/>
            <person name="Olsen O.A."/>
        </authorList>
    </citation>
    <scope>NUCLEOTIDE SEQUENCE [LARGE SCALE GENOMIC DNA]</scope>
    <source>
        <strain evidence="3">cv. AL8/78</strain>
    </source>
</reference>
<reference evidence="2" key="5">
    <citation type="journal article" date="2021" name="G3 (Bethesda)">
        <title>Aegilops tauschii genome assembly Aet v5.0 features greater sequence contiguity and improved annotation.</title>
        <authorList>
            <person name="Wang L."/>
            <person name="Zhu T."/>
            <person name="Rodriguez J.C."/>
            <person name="Deal K.R."/>
            <person name="Dubcovsky J."/>
            <person name="McGuire P.E."/>
            <person name="Lux T."/>
            <person name="Spannagl M."/>
            <person name="Mayer K.F.X."/>
            <person name="Baldrich P."/>
            <person name="Meyers B.C."/>
            <person name="Huo N."/>
            <person name="Gu Y.Q."/>
            <person name="Zhou H."/>
            <person name="Devos K.M."/>
            <person name="Bennetzen J.L."/>
            <person name="Unver T."/>
            <person name="Budak H."/>
            <person name="Gulick P.J."/>
            <person name="Galiba G."/>
            <person name="Kalapos B."/>
            <person name="Nelson D.R."/>
            <person name="Li P."/>
            <person name="You F.M."/>
            <person name="Luo M.C."/>
            <person name="Dvorak J."/>
        </authorList>
    </citation>
    <scope>NUCLEOTIDE SEQUENCE [LARGE SCALE GENOMIC DNA]</scope>
    <source>
        <strain evidence="2">cv. AL8/78</strain>
    </source>
</reference>
<dbReference type="InterPro" id="IPR032528">
    <property type="entry name" value="Ribosom_S30AE_C"/>
</dbReference>
<sequence>MCELINYAVGLQVVRTKVFEMAPLTVDEALEQLENVDHDFYAFRNEQTG</sequence>
<dbReference type="GO" id="GO:0045900">
    <property type="term" value="P:negative regulation of translational elongation"/>
    <property type="evidence" value="ECO:0007669"/>
    <property type="project" value="TreeGrafter"/>
</dbReference>
<accession>A0A453ML30</accession>
<dbReference type="Gramene" id="AET5Gv21224100.6">
    <property type="protein sequence ID" value="AET5Gv21224100.6"/>
    <property type="gene ID" value="AET5Gv21224100"/>
</dbReference>
<proteinExistence type="predicted"/>
<reference evidence="3" key="2">
    <citation type="journal article" date="2017" name="Nat. Plants">
        <title>The Aegilops tauschii genome reveals multiple impacts of transposons.</title>
        <authorList>
            <person name="Zhao G."/>
            <person name="Zou C."/>
            <person name="Li K."/>
            <person name="Wang K."/>
            <person name="Li T."/>
            <person name="Gao L."/>
            <person name="Zhang X."/>
            <person name="Wang H."/>
            <person name="Yang Z."/>
            <person name="Liu X."/>
            <person name="Jiang W."/>
            <person name="Mao L."/>
            <person name="Kong X."/>
            <person name="Jiao Y."/>
            <person name="Jia J."/>
        </authorList>
    </citation>
    <scope>NUCLEOTIDE SEQUENCE [LARGE SCALE GENOMIC DNA]</scope>
    <source>
        <strain evidence="3">cv. AL8/78</strain>
    </source>
</reference>
<dbReference type="InterPro" id="IPR050574">
    <property type="entry name" value="HPF/YfiA_ribosome-assoc"/>
</dbReference>
<evidence type="ECO:0000313" key="3">
    <source>
        <dbReference type="Proteomes" id="UP000015105"/>
    </source>
</evidence>
<keyword evidence="3" id="KW-1185">Reference proteome</keyword>